<dbReference type="Proteomes" id="UP001500021">
    <property type="component" value="Unassembled WGS sequence"/>
</dbReference>
<evidence type="ECO:0000313" key="3">
    <source>
        <dbReference type="Proteomes" id="UP001500021"/>
    </source>
</evidence>
<protein>
    <submittedName>
        <fullName evidence="2">Uncharacterized protein</fullName>
    </submittedName>
</protein>
<keyword evidence="3" id="KW-1185">Reference proteome</keyword>
<proteinExistence type="predicted"/>
<accession>A0ABN1L9L2</accession>
<dbReference type="RefSeq" id="WP_343817923.1">
    <property type="nucleotide sequence ID" value="NZ_BAAAFA010000009.1"/>
</dbReference>
<evidence type="ECO:0000313" key="2">
    <source>
        <dbReference type="EMBL" id="GAA0820314.1"/>
    </source>
</evidence>
<name>A0ABN1L9L2_9GAMM</name>
<organism evidence="2 3">
    <name type="scientific">Colwellia asteriadis</name>
    <dbReference type="NCBI Taxonomy" id="517723"/>
    <lineage>
        <taxon>Bacteria</taxon>
        <taxon>Pseudomonadati</taxon>
        <taxon>Pseudomonadota</taxon>
        <taxon>Gammaproteobacteria</taxon>
        <taxon>Alteromonadales</taxon>
        <taxon>Colwelliaceae</taxon>
        <taxon>Colwellia</taxon>
    </lineage>
</organism>
<reference evidence="3" key="1">
    <citation type="journal article" date="2019" name="Int. J. Syst. Evol. Microbiol.">
        <title>The Global Catalogue of Microorganisms (GCM) 10K type strain sequencing project: providing services to taxonomists for standard genome sequencing and annotation.</title>
        <authorList>
            <consortium name="The Broad Institute Genomics Platform"/>
            <consortium name="The Broad Institute Genome Sequencing Center for Infectious Disease"/>
            <person name="Wu L."/>
            <person name="Ma J."/>
        </authorList>
    </citation>
    <scope>NUCLEOTIDE SEQUENCE [LARGE SCALE GENOMIC DNA]</scope>
    <source>
        <strain evidence="3">JCM 15608</strain>
    </source>
</reference>
<feature type="region of interest" description="Disordered" evidence="1">
    <location>
        <begin position="1"/>
        <end position="25"/>
    </location>
</feature>
<evidence type="ECO:0000256" key="1">
    <source>
        <dbReference type="SAM" id="MobiDB-lite"/>
    </source>
</evidence>
<gene>
    <name evidence="2" type="ORF">GCM10009111_25540</name>
</gene>
<dbReference type="EMBL" id="BAAAFA010000009">
    <property type="protein sequence ID" value="GAA0820314.1"/>
    <property type="molecule type" value="Genomic_DNA"/>
</dbReference>
<sequence length="166" mass="18780">MDFAQHNVNPSQQLSDHSSVNSSAESPTQNAFKQCFISSVWTQSRLVSSLLDQVGLAYHRVFSSQTLELFLVLINTELADCCSFEHYSVDDFSLLNNDLLSVQSKLISSMDLFVVEAFNNTQKQKSNTSIFNKLLGKHNDWKSCAKSRFEQVICPILEQKLINKIP</sequence>
<comment type="caution">
    <text evidence="2">The sequence shown here is derived from an EMBL/GenBank/DDBJ whole genome shotgun (WGS) entry which is preliminary data.</text>
</comment>